<sequence length="260" mass="26368">MSSSVTPAASAPIPRANSFAIRRRPVSTATHAHKPAAQQPAYPLSPPPPLSAATATAGNIAVHKGNNPYSSADSIAVSQMIPGLQTSSSSASAIGTIPLPPHSPDGASTHVPPLPPGPSPPQAPSASLSTSNQSSNEHPQQKQQQQEDMIYFPPPPGQSTEPNASSSGSSSSSSSPTLTTPSSSSSSTIPPYNPAYATTQLPYSHAQQKTNGGGGGGGMPSLGPAATPSFGLSMTGPTIPLINSRPRTWTSPRRTSSSRR</sequence>
<dbReference type="EMBL" id="JAQQWE010000002">
    <property type="protein sequence ID" value="KAK7962140.1"/>
    <property type="molecule type" value="Genomic_DNA"/>
</dbReference>
<dbReference type="Proteomes" id="UP001391051">
    <property type="component" value="Unassembled WGS sequence"/>
</dbReference>
<feature type="compositionally biased region" description="Low complexity" evidence="1">
    <location>
        <begin position="159"/>
        <end position="190"/>
    </location>
</feature>
<dbReference type="GeneID" id="92072249"/>
<feature type="region of interest" description="Disordered" evidence="1">
    <location>
        <begin position="1"/>
        <end position="56"/>
    </location>
</feature>
<dbReference type="RefSeq" id="XP_066704251.1">
    <property type="nucleotide sequence ID" value="XM_066839187.1"/>
</dbReference>
<accession>A0ABR1QQI0</accession>
<feature type="region of interest" description="Disordered" evidence="1">
    <location>
        <begin position="84"/>
        <end position="260"/>
    </location>
</feature>
<feature type="compositionally biased region" description="Low complexity" evidence="1">
    <location>
        <begin position="244"/>
        <end position="260"/>
    </location>
</feature>
<name>A0ABR1QQI0_9PEZI</name>
<feature type="compositionally biased region" description="Gly residues" evidence="1">
    <location>
        <begin position="211"/>
        <end position="220"/>
    </location>
</feature>
<reference evidence="2 3" key="1">
    <citation type="submission" date="2023-01" db="EMBL/GenBank/DDBJ databases">
        <title>Analysis of 21 Apiospora genomes using comparative genomics revels a genus with tremendous synthesis potential of carbohydrate active enzymes and secondary metabolites.</title>
        <authorList>
            <person name="Sorensen T."/>
        </authorList>
    </citation>
    <scope>NUCLEOTIDE SEQUENCE [LARGE SCALE GENOMIC DNA]</scope>
    <source>
        <strain evidence="2 3">CBS 24483</strain>
    </source>
</reference>
<feature type="compositionally biased region" description="Low complexity" evidence="1">
    <location>
        <begin position="124"/>
        <end position="146"/>
    </location>
</feature>
<protein>
    <submittedName>
        <fullName evidence="2">Uncharacterized protein</fullName>
    </submittedName>
</protein>
<feature type="compositionally biased region" description="Polar residues" evidence="1">
    <location>
        <begin position="196"/>
        <end position="210"/>
    </location>
</feature>
<gene>
    <name evidence="2" type="ORF">PG986_002965</name>
</gene>
<keyword evidence="3" id="KW-1185">Reference proteome</keyword>
<evidence type="ECO:0000313" key="3">
    <source>
        <dbReference type="Proteomes" id="UP001391051"/>
    </source>
</evidence>
<organism evidence="2 3">
    <name type="scientific">Apiospora aurea</name>
    <dbReference type="NCBI Taxonomy" id="335848"/>
    <lineage>
        <taxon>Eukaryota</taxon>
        <taxon>Fungi</taxon>
        <taxon>Dikarya</taxon>
        <taxon>Ascomycota</taxon>
        <taxon>Pezizomycotina</taxon>
        <taxon>Sordariomycetes</taxon>
        <taxon>Xylariomycetidae</taxon>
        <taxon>Amphisphaeriales</taxon>
        <taxon>Apiosporaceae</taxon>
        <taxon>Apiospora</taxon>
    </lineage>
</organism>
<feature type="compositionally biased region" description="Pro residues" evidence="1">
    <location>
        <begin position="112"/>
        <end position="123"/>
    </location>
</feature>
<evidence type="ECO:0000256" key="1">
    <source>
        <dbReference type="SAM" id="MobiDB-lite"/>
    </source>
</evidence>
<comment type="caution">
    <text evidence="2">The sequence shown here is derived from an EMBL/GenBank/DDBJ whole genome shotgun (WGS) entry which is preliminary data.</text>
</comment>
<proteinExistence type="predicted"/>
<evidence type="ECO:0000313" key="2">
    <source>
        <dbReference type="EMBL" id="KAK7962140.1"/>
    </source>
</evidence>